<keyword evidence="1" id="KW-1133">Transmembrane helix</keyword>
<accession>A0ABQ1P6H5</accession>
<dbReference type="InterPro" id="IPR009574">
    <property type="entry name" value="DUF1189"/>
</dbReference>
<organism evidence="2 3">
    <name type="scientific">Thalassobacillus devorans</name>
    <dbReference type="NCBI Taxonomy" id="279813"/>
    <lineage>
        <taxon>Bacteria</taxon>
        <taxon>Bacillati</taxon>
        <taxon>Bacillota</taxon>
        <taxon>Bacilli</taxon>
        <taxon>Bacillales</taxon>
        <taxon>Bacillaceae</taxon>
        <taxon>Thalassobacillus</taxon>
    </lineage>
</organism>
<comment type="caution">
    <text evidence="2">The sequence shown here is derived from an EMBL/GenBank/DDBJ whole genome shotgun (WGS) entry which is preliminary data.</text>
</comment>
<keyword evidence="1" id="KW-0472">Membrane</keyword>
<evidence type="ECO:0000313" key="2">
    <source>
        <dbReference type="EMBL" id="GGC91866.1"/>
    </source>
</evidence>
<dbReference type="RefSeq" id="WP_062446757.1">
    <property type="nucleotide sequence ID" value="NZ_BMCJ01000004.1"/>
</dbReference>
<name>A0ABQ1P6H5_9BACI</name>
<keyword evidence="1" id="KW-0812">Transmembrane</keyword>
<feature type="transmembrane region" description="Helical" evidence="1">
    <location>
        <begin position="141"/>
        <end position="159"/>
    </location>
</feature>
<protein>
    <recommendedName>
        <fullName evidence="4">DUF1189 domain-containing protein</fullName>
    </recommendedName>
</protein>
<reference evidence="3" key="1">
    <citation type="journal article" date="2019" name="Int. J. Syst. Evol. Microbiol.">
        <title>The Global Catalogue of Microorganisms (GCM) 10K type strain sequencing project: providing services to taxonomists for standard genome sequencing and annotation.</title>
        <authorList>
            <consortium name="The Broad Institute Genomics Platform"/>
            <consortium name="The Broad Institute Genome Sequencing Center for Infectious Disease"/>
            <person name="Wu L."/>
            <person name="Ma J."/>
        </authorList>
    </citation>
    <scope>NUCLEOTIDE SEQUENCE [LARGE SCALE GENOMIC DNA]</scope>
    <source>
        <strain evidence="3">CCM 7282</strain>
    </source>
</reference>
<evidence type="ECO:0000256" key="1">
    <source>
        <dbReference type="SAM" id="Phobius"/>
    </source>
</evidence>
<evidence type="ECO:0008006" key="4">
    <source>
        <dbReference type="Google" id="ProtNLM"/>
    </source>
</evidence>
<feature type="transmembrane region" description="Helical" evidence="1">
    <location>
        <begin position="111"/>
        <end position="135"/>
    </location>
</feature>
<dbReference type="Proteomes" id="UP000619534">
    <property type="component" value="Unassembled WGS sequence"/>
</dbReference>
<sequence>MSKTQLLIKSCYHFKLVSAFRFQPIGKAIGYLFFLSLIVLFPVLISMLLTTLFGGESGSIMKGISGGVFTIIFLPFIYLLISFLLFCTASILAGIGLIYKTVVNKRTDFKQLWNMSTLAITAPTLLLVMIESFIWSASQIAWLYFLASIVLLFVSMRYLPNMK</sequence>
<dbReference type="Pfam" id="PF06691">
    <property type="entry name" value="DUF1189"/>
    <property type="match status" value="2"/>
</dbReference>
<keyword evidence="3" id="KW-1185">Reference proteome</keyword>
<feature type="transmembrane region" description="Helical" evidence="1">
    <location>
        <begin position="69"/>
        <end position="99"/>
    </location>
</feature>
<dbReference type="EMBL" id="BMCJ01000004">
    <property type="protein sequence ID" value="GGC91866.1"/>
    <property type="molecule type" value="Genomic_DNA"/>
</dbReference>
<evidence type="ECO:0000313" key="3">
    <source>
        <dbReference type="Proteomes" id="UP000619534"/>
    </source>
</evidence>
<feature type="transmembrane region" description="Helical" evidence="1">
    <location>
        <begin position="28"/>
        <end position="49"/>
    </location>
</feature>
<gene>
    <name evidence="2" type="ORF">GCM10007216_23240</name>
</gene>
<proteinExistence type="predicted"/>